<evidence type="ECO:0008006" key="4">
    <source>
        <dbReference type="Google" id="ProtNLM"/>
    </source>
</evidence>
<comment type="caution">
    <text evidence="2">The sequence shown here is derived from an EMBL/GenBank/DDBJ whole genome shotgun (WGS) entry which is preliminary data.</text>
</comment>
<protein>
    <recommendedName>
        <fullName evidence="4">Meiosis-specific nuclear structural protein 1</fullName>
    </recommendedName>
</protein>
<dbReference type="Proteomes" id="UP001642484">
    <property type="component" value="Unassembled WGS sequence"/>
</dbReference>
<evidence type="ECO:0000313" key="3">
    <source>
        <dbReference type="Proteomes" id="UP001642484"/>
    </source>
</evidence>
<dbReference type="EMBL" id="CAXAMN010026606">
    <property type="protein sequence ID" value="CAK9104375.1"/>
    <property type="molecule type" value="Genomic_DNA"/>
</dbReference>
<organism evidence="2 3">
    <name type="scientific">Durusdinium trenchii</name>
    <dbReference type="NCBI Taxonomy" id="1381693"/>
    <lineage>
        <taxon>Eukaryota</taxon>
        <taxon>Sar</taxon>
        <taxon>Alveolata</taxon>
        <taxon>Dinophyceae</taxon>
        <taxon>Suessiales</taxon>
        <taxon>Symbiodiniaceae</taxon>
        <taxon>Durusdinium</taxon>
    </lineage>
</organism>
<feature type="coiled-coil region" evidence="1">
    <location>
        <begin position="50"/>
        <end position="84"/>
    </location>
</feature>
<keyword evidence="3" id="KW-1185">Reference proteome</keyword>
<name>A0ABP0RW19_9DINO</name>
<sequence length="195" mass="21920">MIRGCSFLHQTSPARAGLQSRLGLPRIGQAELLSKAEASQREHQEEQKVLDAESGALQEAQVRLRREQLELEALQSAWEKMQKQQEVSSQEVMVLSLHSEEMQAIYAADASEAKEMRAQHLAMQEQRRELEVELQLQKGSAIETQEVVDELRRRKAEASRAIKARALAEMEQARGLLQDSGVSYEAVSLASPRSE</sequence>
<keyword evidence="1" id="KW-0175">Coiled coil</keyword>
<evidence type="ECO:0000256" key="1">
    <source>
        <dbReference type="SAM" id="Coils"/>
    </source>
</evidence>
<feature type="coiled-coil region" evidence="1">
    <location>
        <begin position="113"/>
        <end position="161"/>
    </location>
</feature>
<evidence type="ECO:0000313" key="2">
    <source>
        <dbReference type="EMBL" id="CAK9104375.1"/>
    </source>
</evidence>
<gene>
    <name evidence="2" type="ORF">CCMP2556_LOCUS48941</name>
</gene>
<reference evidence="2 3" key="1">
    <citation type="submission" date="2024-02" db="EMBL/GenBank/DDBJ databases">
        <authorList>
            <person name="Chen Y."/>
            <person name="Shah S."/>
            <person name="Dougan E. K."/>
            <person name="Thang M."/>
            <person name="Chan C."/>
        </authorList>
    </citation>
    <scope>NUCLEOTIDE SEQUENCE [LARGE SCALE GENOMIC DNA]</scope>
</reference>
<accession>A0ABP0RW19</accession>
<proteinExistence type="predicted"/>